<dbReference type="Gene3D" id="3.40.50.2000">
    <property type="entry name" value="Glycogen Phosphorylase B"/>
    <property type="match status" value="2"/>
</dbReference>
<accession>A0A323TKG8</accession>
<dbReference type="Proteomes" id="UP000248214">
    <property type="component" value="Unassembled WGS sequence"/>
</dbReference>
<dbReference type="GO" id="GO:0016757">
    <property type="term" value="F:glycosyltransferase activity"/>
    <property type="evidence" value="ECO:0007669"/>
    <property type="project" value="InterPro"/>
</dbReference>
<dbReference type="InterPro" id="IPR001296">
    <property type="entry name" value="Glyco_trans_1"/>
</dbReference>
<protein>
    <submittedName>
        <fullName evidence="2">Glycosyl transferase</fullName>
    </submittedName>
</protein>
<evidence type="ECO:0000259" key="1">
    <source>
        <dbReference type="Pfam" id="PF00534"/>
    </source>
</evidence>
<evidence type="ECO:0000313" key="3">
    <source>
        <dbReference type="Proteomes" id="UP000248214"/>
    </source>
</evidence>
<dbReference type="EMBL" id="PDOD01000001">
    <property type="protein sequence ID" value="PYZ95080.1"/>
    <property type="molecule type" value="Genomic_DNA"/>
</dbReference>
<dbReference type="PANTHER" id="PTHR12526:SF630">
    <property type="entry name" value="GLYCOSYLTRANSFERASE"/>
    <property type="match status" value="1"/>
</dbReference>
<evidence type="ECO:0000313" key="2">
    <source>
        <dbReference type="EMBL" id="PYZ95080.1"/>
    </source>
</evidence>
<dbReference type="Pfam" id="PF00534">
    <property type="entry name" value="Glycos_transf_1"/>
    <property type="match status" value="1"/>
</dbReference>
<dbReference type="OrthoDB" id="9813638at2"/>
<dbReference type="AlphaFoldDB" id="A0A323TKG8"/>
<gene>
    <name evidence="2" type="ORF">CR194_06080</name>
</gene>
<dbReference type="RefSeq" id="WP_110608715.1">
    <property type="nucleotide sequence ID" value="NZ_PDOD01000001.1"/>
</dbReference>
<comment type="caution">
    <text evidence="2">The sequence shown here is derived from an EMBL/GenBank/DDBJ whole genome shotgun (WGS) entry which is preliminary data.</text>
</comment>
<keyword evidence="2" id="KW-0808">Transferase</keyword>
<sequence>MKKKILFMLINMNIGGTEKALLNMITEIPRDQFDITILMLEKYGGFLDQIPSDVNVQYIDYYQEIKPILNDPLRNTSRGLMKKGKIIKGISLISYYIVSRVSKNKNIFFNFITKKFPNIEEEYDIAVAYAGPMDFISYFVLEKIHAKKKIQWIHFDITKIGFDKKFANKNYKQFNKTYVVSNEAKDKLINLVPNIYDKTEVMYNIVSPKVILEYAKLGIGFKDNFNGIRILTVGRLTSEKGQDLAVNVLAKLIEEGYNVRWYCLGDGNSRSEFEKLISDRNLQEHFILLGSDPNPYPYINQCDIYVQPSRHEGYCITLYEARILYKPIVTTNFVGAKEQIKNNKTGLIVEIDQEEIYKALKTLLMNKELSKVFSNNLIEESCNPQFELHKIANI</sequence>
<feature type="domain" description="Glycosyl transferase family 1" evidence="1">
    <location>
        <begin position="229"/>
        <end position="376"/>
    </location>
</feature>
<reference evidence="2 3" key="1">
    <citation type="submission" date="2017-10" db="EMBL/GenBank/DDBJ databases">
        <title>Bacillus sp. nov., a halophilic bacterium isolated from a Keqin Lake.</title>
        <authorList>
            <person name="Wang H."/>
        </authorList>
    </citation>
    <scope>NUCLEOTIDE SEQUENCE [LARGE SCALE GENOMIC DNA]</scope>
    <source>
        <strain evidence="2 3">KQ-12</strain>
    </source>
</reference>
<dbReference type="PANTHER" id="PTHR12526">
    <property type="entry name" value="GLYCOSYLTRANSFERASE"/>
    <property type="match status" value="1"/>
</dbReference>
<proteinExistence type="predicted"/>
<keyword evidence="3" id="KW-1185">Reference proteome</keyword>
<organism evidence="2 3">
    <name type="scientific">Salipaludibacillus keqinensis</name>
    <dbReference type="NCBI Taxonomy" id="2045207"/>
    <lineage>
        <taxon>Bacteria</taxon>
        <taxon>Bacillati</taxon>
        <taxon>Bacillota</taxon>
        <taxon>Bacilli</taxon>
        <taxon>Bacillales</taxon>
        <taxon>Bacillaceae</taxon>
    </lineage>
</organism>
<dbReference type="SUPFAM" id="SSF53756">
    <property type="entry name" value="UDP-Glycosyltransferase/glycogen phosphorylase"/>
    <property type="match status" value="1"/>
</dbReference>
<name>A0A323TKG8_9BACI</name>
<dbReference type="CDD" id="cd03811">
    <property type="entry name" value="GT4_GT28_WabH-like"/>
    <property type="match status" value="1"/>
</dbReference>